<name>A0ABU1IK42_9BACL</name>
<keyword evidence="3" id="KW-1185">Reference proteome</keyword>
<comment type="caution">
    <text evidence="2">The sequence shown here is derived from an EMBL/GenBank/DDBJ whole genome shotgun (WGS) entry which is preliminary data.</text>
</comment>
<feature type="transmembrane region" description="Helical" evidence="1">
    <location>
        <begin position="6"/>
        <end position="22"/>
    </location>
</feature>
<reference evidence="2 3" key="1">
    <citation type="submission" date="2023-07" db="EMBL/GenBank/DDBJ databases">
        <title>Genomic Encyclopedia of Type Strains, Phase IV (KMG-IV): sequencing the most valuable type-strain genomes for metagenomic binning, comparative biology and taxonomic classification.</title>
        <authorList>
            <person name="Goeker M."/>
        </authorList>
    </citation>
    <scope>NUCLEOTIDE SEQUENCE [LARGE SCALE GENOMIC DNA]</scope>
    <source>
        <strain evidence="2 3">DSM 45903</strain>
    </source>
</reference>
<protein>
    <submittedName>
        <fullName evidence="2">Uncharacterized protein</fullName>
    </submittedName>
</protein>
<dbReference type="EMBL" id="JAVDQG010000002">
    <property type="protein sequence ID" value="MDR6225152.1"/>
    <property type="molecule type" value="Genomic_DNA"/>
</dbReference>
<organism evidence="2 3">
    <name type="scientific">Desmospora profundinema</name>
    <dbReference type="NCBI Taxonomy" id="1571184"/>
    <lineage>
        <taxon>Bacteria</taxon>
        <taxon>Bacillati</taxon>
        <taxon>Bacillota</taxon>
        <taxon>Bacilli</taxon>
        <taxon>Bacillales</taxon>
        <taxon>Thermoactinomycetaceae</taxon>
        <taxon>Desmospora</taxon>
    </lineage>
</organism>
<evidence type="ECO:0000313" key="3">
    <source>
        <dbReference type="Proteomes" id="UP001185012"/>
    </source>
</evidence>
<dbReference type="RefSeq" id="WP_309863419.1">
    <property type="nucleotide sequence ID" value="NZ_JAVDQG010000002.1"/>
</dbReference>
<sequence length="117" mass="13350">MWDKLGLVAIGFLAGSGITVFIQDPVKRWLFRYDKQAGWREDKERVAAFLREWDYPHALTTKQIAKGVFASETDGQYVYELLMELKEEGQIKTTASKLDSPSSTGWIYVTCSARLKP</sequence>
<keyword evidence="1" id="KW-1133">Transmembrane helix</keyword>
<proteinExistence type="predicted"/>
<accession>A0ABU1IK42</accession>
<evidence type="ECO:0000313" key="2">
    <source>
        <dbReference type="EMBL" id="MDR6225152.1"/>
    </source>
</evidence>
<gene>
    <name evidence="2" type="ORF">JOE21_001143</name>
</gene>
<keyword evidence="1" id="KW-0812">Transmembrane</keyword>
<dbReference type="Proteomes" id="UP001185012">
    <property type="component" value="Unassembled WGS sequence"/>
</dbReference>
<keyword evidence="1" id="KW-0472">Membrane</keyword>
<evidence type="ECO:0000256" key="1">
    <source>
        <dbReference type="SAM" id="Phobius"/>
    </source>
</evidence>